<dbReference type="AlphaFoldDB" id="A0A1V4B1A6"/>
<evidence type="ECO:0000313" key="3">
    <source>
        <dbReference type="EMBL" id="STO60216.1"/>
    </source>
</evidence>
<dbReference type="PANTHER" id="PTHR30006">
    <property type="entry name" value="THIAMINE-BINDING PERIPLASMIC PROTEIN-RELATED"/>
    <property type="match status" value="1"/>
</dbReference>
<name>A0A1V4B1A6_9PAST</name>
<gene>
    <name evidence="3" type="primary">afuA_1</name>
    <name evidence="3" type="ORF">NCTC1659_01492</name>
</gene>
<dbReference type="GO" id="GO:0030975">
    <property type="term" value="F:thiamine binding"/>
    <property type="evidence" value="ECO:0007669"/>
    <property type="project" value="TreeGrafter"/>
</dbReference>
<dbReference type="GO" id="GO:0030288">
    <property type="term" value="C:outer membrane-bounded periplasmic space"/>
    <property type="evidence" value="ECO:0007669"/>
    <property type="project" value="TreeGrafter"/>
</dbReference>
<dbReference type="PANTHER" id="PTHR30006:SF2">
    <property type="entry name" value="ABC TRANSPORTER SUBSTRATE-BINDING PROTEIN"/>
    <property type="match status" value="1"/>
</dbReference>
<dbReference type="Gene3D" id="3.40.190.10">
    <property type="entry name" value="Periplasmic binding protein-like II"/>
    <property type="match status" value="2"/>
</dbReference>
<dbReference type="RefSeq" id="WP_078218422.1">
    <property type="nucleotide sequence ID" value="NZ_MUXZ01000016.1"/>
</dbReference>
<dbReference type="GO" id="GO:0015888">
    <property type="term" value="P:thiamine transport"/>
    <property type="evidence" value="ECO:0007669"/>
    <property type="project" value="TreeGrafter"/>
</dbReference>
<keyword evidence="1 2" id="KW-0732">Signal</keyword>
<protein>
    <submittedName>
        <fullName evidence="3">Iron (Fe3+) ABC superfamily ATP binding cassette transporter, binding protein</fullName>
    </submittedName>
</protein>
<dbReference type="PIRSF" id="PIRSF002825">
    <property type="entry name" value="CfbpA"/>
    <property type="match status" value="1"/>
</dbReference>
<feature type="chain" id="PRO_5030036265" evidence="2">
    <location>
        <begin position="25"/>
        <end position="345"/>
    </location>
</feature>
<organism evidence="3 4">
    <name type="scientific">Canicola haemoglobinophilus</name>
    <dbReference type="NCBI Taxonomy" id="733"/>
    <lineage>
        <taxon>Bacteria</taxon>
        <taxon>Pseudomonadati</taxon>
        <taxon>Pseudomonadota</taxon>
        <taxon>Gammaproteobacteria</taxon>
        <taxon>Pasteurellales</taxon>
        <taxon>Pasteurellaceae</taxon>
        <taxon>Canicola</taxon>
    </lineage>
</organism>
<dbReference type="InterPro" id="IPR026045">
    <property type="entry name" value="Ferric-bd"/>
</dbReference>
<reference evidence="3 4" key="1">
    <citation type="submission" date="2018-06" db="EMBL/GenBank/DDBJ databases">
        <authorList>
            <consortium name="Pathogen Informatics"/>
            <person name="Doyle S."/>
        </authorList>
    </citation>
    <scope>NUCLEOTIDE SEQUENCE [LARGE SCALE GENOMIC DNA]</scope>
    <source>
        <strain evidence="3 4">NCTC1659</strain>
    </source>
</reference>
<dbReference type="CDD" id="cd13544">
    <property type="entry name" value="PBP2_Fbp_like_1"/>
    <property type="match status" value="1"/>
</dbReference>
<dbReference type="Proteomes" id="UP000254329">
    <property type="component" value="Unassembled WGS sequence"/>
</dbReference>
<accession>A0A1V4B1A6</accession>
<dbReference type="GO" id="GO:0030976">
    <property type="term" value="F:thiamine pyrophosphate binding"/>
    <property type="evidence" value="ECO:0007669"/>
    <property type="project" value="TreeGrafter"/>
</dbReference>
<sequence>MKIKLIPTALCLITPFLLANNAQAEGKLTVYCSAQHSTCEKIVQTFGNKYNIDTKFVRNSTGATLSKIKSEQHNPQADVWFGGTIEPHFQAGDLGLLEPYRSPKQSETMKQFQSLLDKKGDLTSILYMLVLGFGVNTEKFEQLGIPKTDYPKCWNDLLDPRLKGHVQLPDPQLSGTTYTVIATLIELWGEEKAFEFLRKLDANVSQYVKSAQVTTNLARGESAVSVGFVHSYATEKEKGAKIESILPCDGDSYSLGGLSIIKGTRNLDNAKLFVDWALSKEAQEIPWRDTGVYQIPTNVNAQAAPQSVDPKTLKLIDIDFERFGKAEEGKRLIERWVKEIKLKQY</sequence>
<feature type="signal peptide" evidence="2">
    <location>
        <begin position="1"/>
        <end position="24"/>
    </location>
</feature>
<proteinExistence type="predicted"/>
<dbReference type="STRING" id="733.B0186_05795"/>
<dbReference type="Pfam" id="PF13343">
    <property type="entry name" value="SBP_bac_6"/>
    <property type="match status" value="1"/>
</dbReference>
<dbReference type="SUPFAM" id="SSF53850">
    <property type="entry name" value="Periplasmic binding protein-like II"/>
    <property type="match status" value="1"/>
</dbReference>
<evidence type="ECO:0000256" key="2">
    <source>
        <dbReference type="SAM" id="SignalP"/>
    </source>
</evidence>
<keyword evidence="4" id="KW-1185">Reference proteome</keyword>
<evidence type="ECO:0000256" key="1">
    <source>
        <dbReference type="ARBA" id="ARBA00022729"/>
    </source>
</evidence>
<dbReference type="EMBL" id="UGHF01000001">
    <property type="protein sequence ID" value="STO60216.1"/>
    <property type="molecule type" value="Genomic_DNA"/>
</dbReference>
<evidence type="ECO:0000313" key="4">
    <source>
        <dbReference type="Proteomes" id="UP000254329"/>
    </source>
</evidence>